<dbReference type="SMART" id="SM00563">
    <property type="entry name" value="PlsC"/>
    <property type="match status" value="1"/>
</dbReference>
<gene>
    <name evidence="3" type="ORF">BJ684DRAFT_18856</name>
</gene>
<reference evidence="4" key="1">
    <citation type="journal article" date="2018" name="Nat. Microbiol.">
        <title>Leveraging single-cell genomics to expand the fungal tree of life.</title>
        <authorList>
            <person name="Ahrendt S.R."/>
            <person name="Quandt C.A."/>
            <person name="Ciobanu D."/>
            <person name="Clum A."/>
            <person name="Salamov A."/>
            <person name="Andreopoulos B."/>
            <person name="Cheng J.F."/>
            <person name="Woyke T."/>
            <person name="Pelin A."/>
            <person name="Henrissat B."/>
            <person name="Reynolds N.K."/>
            <person name="Benny G.L."/>
            <person name="Smith M.E."/>
            <person name="James T.Y."/>
            <person name="Grigoriev I.V."/>
        </authorList>
    </citation>
    <scope>NUCLEOTIDE SEQUENCE [LARGE SCALE GENOMIC DNA]</scope>
</reference>
<dbReference type="GO" id="GO:0008654">
    <property type="term" value="P:phospholipid biosynthetic process"/>
    <property type="evidence" value="ECO:0007669"/>
    <property type="project" value="TreeGrafter"/>
</dbReference>
<dbReference type="Pfam" id="PF01553">
    <property type="entry name" value="Acyltransferase"/>
    <property type="match status" value="1"/>
</dbReference>
<proteinExistence type="predicted"/>
<feature type="domain" description="Phospholipid/glycerol acyltransferase" evidence="2">
    <location>
        <begin position="52"/>
        <end position="185"/>
    </location>
</feature>
<keyword evidence="1" id="KW-0812">Transmembrane</keyword>
<dbReference type="GO" id="GO:0016287">
    <property type="term" value="F:glycerone-phosphate O-acyltransferase activity"/>
    <property type="evidence" value="ECO:0007669"/>
    <property type="project" value="TreeGrafter"/>
</dbReference>
<protein>
    <recommendedName>
        <fullName evidence="2">Phospholipid/glycerol acyltransferase domain-containing protein</fullName>
    </recommendedName>
</protein>
<dbReference type="OrthoDB" id="5567124at2759"/>
<keyword evidence="1" id="KW-0472">Membrane</keyword>
<keyword evidence="1" id="KW-1133">Transmembrane helix</keyword>
<dbReference type="SUPFAM" id="SSF69593">
    <property type="entry name" value="Glycerol-3-phosphate (1)-acyltransferase"/>
    <property type="match status" value="1"/>
</dbReference>
<accession>A0A4P9Y7P6</accession>
<dbReference type="Proteomes" id="UP000267251">
    <property type="component" value="Unassembled WGS sequence"/>
</dbReference>
<dbReference type="PANTHER" id="PTHR31605:SF0">
    <property type="entry name" value="GLYCEROL-3-PHOSPHATE O-ACYLTRANSFERASE 1"/>
    <property type="match status" value="1"/>
</dbReference>
<evidence type="ECO:0000259" key="2">
    <source>
        <dbReference type="SMART" id="SM00563"/>
    </source>
</evidence>
<dbReference type="InterPro" id="IPR002123">
    <property type="entry name" value="Plipid/glycerol_acylTrfase"/>
</dbReference>
<evidence type="ECO:0000313" key="3">
    <source>
        <dbReference type="EMBL" id="RKP14774.1"/>
    </source>
</evidence>
<name>A0A4P9Y7P6_9FUNG</name>
<dbReference type="InterPro" id="IPR052744">
    <property type="entry name" value="GPAT/DAPAT"/>
</dbReference>
<evidence type="ECO:0000256" key="1">
    <source>
        <dbReference type="SAM" id="Phobius"/>
    </source>
</evidence>
<dbReference type="AlphaFoldDB" id="A0A4P9Y7P6"/>
<sequence>MPDPTSAQPKGTKNPPPVYRLLRLLFRLSLHAFYNTIVVRHQENLPPDGVPSILCPNHSNSLTDGVLMVTSAPRQRAMVRMTAKDTLWDHWVFGWFIRSVGTVPLQRRQDHPGPTDNTRSVNEIIKALTNGDCVCIFPEGISRYHASLAPVRRGVATMALSTLKELEVHGKEAKVCIVPCGVTYLHRHRFRSSLLVDYGEPIVPSDASPWMPRTGRRYGQPRWPGPSTPPPDILVSLGTHVDMTRLFLDAFAAVARSDSTNSSISPLPKHLPSDELCALRDDLLEYRNILKGAGIGDGLVGGHRAPWYPGKRAIQGQMIIRLLMTAFFLILSLPGLCILSPMLILTKAKERKVLARPGAEEQNLDEVAQYKMLIALGTLIPIWGLFLYLTGPYSLLTALAVPAWWWLSIRWCEDGMASARAVHTLRCLLTLDPALLESIQERREALRSRVLSLSSLLGLPDDPTTLEDETRSGPMSRLRWFDVRGRRIRDWEEVLRPYDVEEDM</sequence>
<dbReference type="EMBL" id="KZ987793">
    <property type="protein sequence ID" value="RKP14774.1"/>
    <property type="molecule type" value="Genomic_DNA"/>
</dbReference>
<dbReference type="GO" id="GO:0004366">
    <property type="term" value="F:glycerol-3-phosphate O-acyltransferase activity"/>
    <property type="evidence" value="ECO:0007669"/>
    <property type="project" value="TreeGrafter"/>
</dbReference>
<evidence type="ECO:0000313" key="4">
    <source>
        <dbReference type="Proteomes" id="UP000267251"/>
    </source>
</evidence>
<organism evidence="3 4">
    <name type="scientific">Piptocephalis cylindrospora</name>
    <dbReference type="NCBI Taxonomy" id="1907219"/>
    <lineage>
        <taxon>Eukaryota</taxon>
        <taxon>Fungi</taxon>
        <taxon>Fungi incertae sedis</taxon>
        <taxon>Zoopagomycota</taxon>
        <taxon>Zoopagomycotina</taxon>
        <taxon>Zoopagomycetes</taxon>
        <taxon>Zoopagales</taxon>
        <taxon>Piptocephalidaceae</taxon>
        <taxon>Piptocephalis</taxon>
    </lineage>
</organism>
<dbReference type="PANTHER" id="PTHR31605">
    <property type="entry name" value="GLYCEROL-3-PHOSPHATE O-ACYLTRANSFERASE 1"/>
    <property type="match status" value="1"/>
</dbReference>
<feature type="transmembrane region" description="Helical" evidence="1">
    <location>
        <begin position="322"/>
        <end position="346"/>
    </location>
</feature>
<keyword evidence="4" id="KW-1185">Reference proteome</keyword>